<comment type="caution">
    <text evidence="2">The sequence shown here is derived from an EMBL/GenBank/DDBJ whole genome shotgun (WGS) entry which is preliminary data.</text>
</comment>
<evidence type="ECO:0000313" key="3">
    <source>
        <dbReference type="Proteomes" id="UP001499930"/>
    </source>
</evidence>
<name>A0ABP6KR28_9ACTN</name>
<dbReference type="SUPFAM" id="SSF52540">
    <property type="entry name" value="P-loop containing nucleoside triphosphate hydrolases"/>
    <property type="match status" value="1"/>
</dbReference>
<proteinExistence type="predicted"/>
<accession>A0ABP6KR28</accession>
<organism evidence="2 3">
    <name type="scientific">Streptosporangium longisporum</name>
    <dbReference type="NCBI Taxonomy" id="46187"/>
    <lineage>
        <taxon>Bacteria</taxon>
        <taxon>Bacillati</taxon>
        <taxon>Actinomycetota</taxon>
        <taxon>Actinomycetes</taxon>
        <taxon>Streptosporangiales</taxon>
        <taxon>Streptosporangiaceae</taxon>
        <taxon>Streptosporangium</taxon>
    </lineage>
</organism>
<keyword evidence="3" id="KW-1185">Reference proteome</keyword>
<dbReference type="Gene3D" id="3.40.50.300">
    <property type="entry name" value="P-loop containing nucleotide triphosphate hydrolases"/>
    <property type="match status" value="1"/>
</dbReference>
<dbReference type="EMBL" id="BAAAWD010000014">
    <property type="protein sequence ID" value="GAA3021787.1"/>
    <property type="molecule type" value="Genomic_DNA"/>
</dbReference>
<gene>
    <name evidence="2" type="ORF">GCM10017559_53370</name>
</gene>
<feature type="region of interest" description="Disordered" evidence="1">
    <location>
        <begin position="170"/>
        <end position="194"/>
    </location>
</feature>
<sequence>MLVVLVNGLPGSGKTTLARELARELGLPLFSKDGIKETLADVIGATPPQGYGSRQWSRILGAAAAESLWTLLSDAGRGAVLESPWPAGLRPVVISGLDRAGAGDVHEVWCEVPLSVARRRYTERIADRHAVHHDAHVDDAQWREWARTAGPLGLGPVHRVDTTEPVDVPGLVERITGRSPGPGASGRPVSRCPG</sequence>
<reference evidence="3" key="1">
    <citation type="journal article" date="2019" name="Int. J. Syst. Evol. Microbiol.">
        <title>The Global Catalogue of Microorganisms (GCM) 10K type strain sequencing project: providing services to taxonomists for standard genome sequencing and annotation.</title>
        <authorList>
            <consortium name="The Broad Institute Genomics Platform"/>
            <consortium name="The Broad Institute Genome Sequencing Center for Infectious Disease"/>
            <person name="Wu L."/>
            <person name="Ma J."/>
        </authorList>
    </citation>
    <scope>NUCLEOTIDE SEQUENCE [LARGE SCALE GENOMIC DNA]</scope>
    <source>
        <strain evidence="3">JCM 3106</strain>
    </source>
</reference>
<evidence type="ECO:0000256" key="1">
    <source>
        <dbReference type="SAM" id="MobiDB-lite"/>
    </source>
</evidence>
<evidence type="ECO:0008006" key="4">
    <source>
        <dbReference type="Google" id="ProtNLM"/>
    </source>
</evidence>
<dbReference type="Pfam" id="PF13671">
    <property type="entry name" value="AAA_33"/>
    <property type="match status" value="1"/>
</dbReference>
<evidence type="ECO:0000313" key="2">
    <source>
        <dbReference type="EMBL" id="GAA3021787.1"/>
    </source>
</evidence>
<dbReference type="Proteomes" id="UP001499930">
    <property type="component" value="Unassembled WGS sequence"/>
</dbReference>
<dbReference type="InterPro" id="IPR027417">
    <property type="entry name" value="P-loop_NTPase"/>
</dbReference>
<dbReference type="RefSeq" id="WP_344900003.1">
    <property type="nucleotide sequence ID" value="NZ_BAAAWD010000014.1"/>
</dbReference>
<feature type="compositionally biased region" description="Low complexity" evidence="1">
    <location>
        <begin position="177"/>
        <end position="194"/>
    </location>
</feature>
<protein>
    <recommendedName>
        <fullName evidence="4">ATP-binding protein</fullName>
    </recommendedName>
</protein>